<evidence type="ECO:0000259" key="8">
    <source>
        <dbReference type="Pfam" id="PF02751"/>
    </source>
</evidence>
<comment type="function">
    <text evidence="6">TFIIA is a component of the transcription machinery of RNA polymerase II and plays an important role in transcriptional activation.</text>
</comment>
<name>A0A8J4V3W5_9MYCE</name>
<evidence type="ECO:0000259" key="7">
    <source>
        <dbReference type="Pfam" id="PF02268"/>
    </source>
</evidence>
<accession>A0A8J4V3W5</accession>
<dbReference type="GO" id="GO:0006367">
    <property type="term" value="P:transcription initiation at RNA polymerase II promoter"/>
    <property type="evidence" value="ECO:0007669"/>
    <property type="project" value="InterPro"/>
</dbReference>
<keyword evidence="4 6" id="KW-0804">Transcription</keyword>
<gene>
    <name evidence="9" type="ORF">CYY_005717</name>
</gene>
<dbReference type="Proteomes" id="UP000695562">
    <property type="component" value="Unassembled WGS sequence"/>
</dbReference>
<reference evidence="9" key="1">
    <citation type="submission" date="2020-01" db="EMBL/GenBank/DDBJ databases">
        <title>Development of genomics and gene disruption for Polysphondylium violaceum indicates a role for the polyketide synthase stlB in stalk morphogenesis.</title>
        <authorList>
            <person name="Narita B."/>
            <person name="Kawabe Y."/>
            <person name="Kin K."/>
            <person name="Saito T."/>
            <person name="Gibbs R."/>
            <person name="Kuspa A."/>
            <person name="Muzny D."/>
            <person name="Queller D."/>
            <person name="Richards S."/>
            <person name="Strassman J."/>
            <person name="Sucgang R."/>
            <person name="Worley K."/>
            <person name="Schaap P."/>
        </authorList>
    </citation>
    <scope>NUCLEOTIDE SEQUENCE</scope>
    <source>
        <strain evidence="9">QSvi11</strain>
    </source>
</reference>
<evidence type="ECO:0000256" key="2">
    <source>
        <dbReference type="ARBA" id="ARBA00007675"/>
    </source>
</evidence>
<dbReference type="InterPro" id="IPR009083">
    <property type="entry name" value="TFIIA_a-hlx"/>
</dbReference>
<dbReference type="OrthoDB" id="586585at2759"/>
<dbReference type="InterPro" id="IPR003194">
    <property type="entry name" value="TFIIA_gsu"/>
</dbReference>
<comment type="caution">
    <text evidence="9">The sequence shown here is derived from an EMBL/GenBank/DDBJ whole genome shotgun (WGS) entry which is preliminary data.</text>
</comment>
<evidence type="ECO:0000256" key="1">
    <source>
        <dbReference type="ARBA" id="ARBA00004123"/>
    </source>
</evidence>
<sequence>MAARQTPYYELYRKSTVGEALTDTLDDMLQNNFITPQFYEKMLNQFDKSINEALANTVKTKITFKGNLHTYRFCDNVWTFIIDKAEFKIDDPQKPITVDRVKIVACDANVNETATGGR</sequence>
<dbReference type="CDD" id="cd10014">
    <property type="entry name" value="TFIIA_gamma_C"/>
    <property type="match status" value="1"/>
</dbReference>
<dbReference type="PIRSF" id="PIRSF009415">
    <property type="entry name" value="Hum_TFIIA_gamma"/>
    <property type="match status" value="1"/>
</dbReference>
<comment type="similarity">
    <text evidence="2 6">Belongs to the TFIIA subunit 2 family.</text>
</comment>
<keyword evidence="3 6" id="KW-0805">Transcription regulation</keyword>
<dbReference type="EMBL" id="AJWJ01000235">
    <property type="protein sequence ID" value="KAF2072977.1"/>
    <property type="molecule type" value="Genomic_DNA"/>
</dbReference>
<dbReference type="GO" id="GO:0005672">
    <property type="term" value="C:transcription factor TFIIA complex"/>
    <property type="evidence" value="ECO:0007669"/>
    <property type="project" value="InterPro"/>
</dbReference>
<dbReference type="SUPFAM" id="SSF47396">
    <property type="entry name" value="Transcription factor IIA (TFIIA), alpha-helical domain"/>
    <property type="match status" value="1"/>
</dbReference>
<dbReference type="Pfam" id="PF02268">
    <property type="entry name" value="TFIIA_gamma_N"/>
    <property type="match status" value="1"/>
</dbReference>
<dbReference type="CDD" id="cd10145">
    <property type="entry name" value="TFIIA_gamma_N"/>
    <property type="match status" value="1"/>
</dbReference>
<dbReference type="InterPro" id="IPR009088">
    <property type="entry name" value="TFIIA_b-brl"/>
</dbReference>
<organism evidence="9 10">
    <name type="scientific">Polysphondylium violaceum</name>
    <dbReference type="NCBI Taxonomy" id="133409"/>
    <lineage>
        <taxon>Eukaryota</taxon>
        <taxon>Amoebozoa</taxon>
        <taxon>Evosea</taxon>
        <taxon>Eumycetozoa</taxon>
        <taxon>Dictyostelia</taxon>
        <taxon>Dictyosteliales</taxon>
        <taxon>Dictyosteliaceae</taxon>
        <taxon>Polysphondylium</taxon>
    </lineage>
</organism>
<dbReference type="PANTHER" id="PTHR10966">
    <property type="entry name" value="TRANSCRIPTION INITIATION FACTOR IIA SUBUNIT 2"/>
    <property type="match status" value="1"/>
</dbReference>
<evidence type="ECO:0000256" key="4">
    <source>
        <dbReference type="ARBA" id="ARBA00023163"/>
    </source>
</evidence>
<dbReference type="InterPro" id="IPR015872">
    <property type="entry name" value="TFIIA_gsu_N"/>
</dbReference>
<feature type="domain" description="Transcription initiation factor IIA gamma subunit N-terminal" evidence="7">
    <location>
        <begin position="8"/>
        <end position="54"/>
    </location>
</feature>
<dbReference type="Pfam" id="PF02751">
    <property type="entry name" value="TFIIA_gamma_C"/>
    <property type="match status" value="1"/>
</dbReference>
<dbReference type="AlphaFoldDB" id="A0A8J4V3W5"/>
<evidence type="ECO:0000256" key="3">
    <source>
        <dbReference type="ARBA" id="ARBA00023015"/>
    </source>
</evidence>
<keyword evidence="5 6" id="KW-0539">Nucleus</keyword>
<dbReference type="SUPFAM" id="SSF50784">
    <property type="entry name" value="Transcription factor IIA (TFIIA), beta-barrel domain"/>
    <property type="match status" value="1"/>
</dbReference>
<protein>
    <recommendedName>
        <fullName evidence="6">Transcription initiation factor IIA subunit 2</fullName>
    </recommendedName>
</protein>
<evidence type="ECO:0000313" key="9">
    <source>
        <dbReference type="EMBL" id="KAF2072977.1"/>
    </source>
</evidence>
<keyword evidence="10" id="KW-1185">Reference proteome</keyword>
<dbReference type="Gene3D" id="1.10.287.190">
    <property type="entry name" value="Transcription factor IIA gamma subunit, alpha-helical domain"/>
    <property type="match status" value="1"/>
</dbReference>
<dbReference type="FunFam" id="1.10.287.190:FF:000001">
    <property type="entry name" value="Transcription initiation factor IIA subunit 2"/>
    <property type="match status" value="1"/>
</dbReference>
<dbReference type="FunFam" id="2.30.18.10:FF:000001">
    <property type="entry name" value="Transcription initiation factor IIA subunit 2"/>
    <property type="match status" value="1"/>
</dbReference>
<evidence type="ECO:0000313" key="10">
    <source>
        <dbReference type="Proteomes" id="UP000695562"/>
    </source>
</evidence>
<comment type="subcellular location">
    <subcellularLocation>
        <location evidence="1 6">Nucleus</location>
    </subcellularLocation>
</comment>
<dbReference type="InterPro" id="IPR015871">
    <property type="entry name" value="TFIIA_gsu_C"/>
</dbReference>
<dbReference type="Gene3D" id="2.30.18.10">
    <property type="entry name" value="Transcription factor IIA (TFIIA), beta-barrel domain"/>
    <property type="match status" value="1"/>
</dbReference>
<feature type="domain" description="Transcription initiation factor IIA gamma subunit C-terminal" evidence="8">
    <location>
        <begin position="65"/>
        <end position="108"/>
    </location>
</feature>
<evidence type="ECO:0000256" key="6">
    <source>
        <dbReference type="PIRNR" id="PIRNR009415"/>
    </source>
</evidence>
<evidence type="ECO:0000256" key="5">
    <source>
        <dbReference type="ARBA" id="ARBA00023242"/>
    </source>
</evidence>
<proteinExistence type="inferred from homology"/>